<gene>
    <name evidence="1" type="ORF">ACEG43_47940</name>
</gene>
<keyword evidence="2" id="KW-1185">Reference proteome</keyword>
<evidence type="ECO:0000313" key="1">
    <source>
        <dbReference type="EMBL" id="MFA3843726.1"/>
    </source>
</evidence>
<reference evidence="1 2" key="1">
    <citation type="submission" date="2024-08" db="EMBL/GenBank/DDBJ databases">
        <title>Genome sequence of Streptomyces aureus CACIA-1.46HGO.</title>
        <authorList>
            <person name="Evangelista-Martinez Z."/>
        </authorList>
    </citation>
    <scope>NUCLEOTIDE SEQUENCE [LARGE SCALE GENOMIC DNA]</scope>
    <source>
        <strain evidence="1 2">CACIA-1.46HGO</strain>
    </source>
</reference>
<dbReference type="Gene3D" id="2.30.320.10">
    <property type="entry name" value="YwqG-like"/>
    <property type="match status" value="1"/>
</dbReference>
<sequence>MPRTTPPRPVDVEALFPELGALRHSATRLHPRPGTPTVYDSSVGGPMLWPAGEPWPVCTIPHKRSSGYRYADVLREREILDRAWRRDPRSGPNAEERVELAGFKRGRHAPDLTDSDPIPLLAVAQLHRRDVPGLPFPEEGDLLQVFWCGYERHGESRHEPHVHLRRRHAADVTAPLSEQSVPEVVGREELVPSACVLHPEVVTEYPWFEELGPGLQERIERWAAPDGEEEDEDEVYVSDLSTSPGWKVGGHIAWNLTGPTRLNCAACDADLFPLLTAAATEWDPSTTSWIPYEDRQDSGARGANTPTRVSPGRGRLIIAVCPRDPHHPLRLVTQ</sequence>
<evidence type="ECO:0000313" key="2">
    <source>
        <dbReference type="Proteomes" id="UP001571476"/>
    </source>
</evidence>
<organism evidence="1 2">
    <name type="scientific">Streptomyces aureus</name>
    <dbReference type="NCBI Taxonomy" id="193461"/>
    <lineage>
        <taxon>Bacteria</taxon>
        <taxon>Bacillati</taxon>
        <taxon>Actinomycetota</taxon>
        <taxon>Actinomycetes</taxon>
        <taxon>Kitasatosporales</taxon>
        <taxon>Streptomycetaceae</taxon>
        <taxon>Streptomyces</taxon>
    </lineage>
</organism>
<protein>
    <submittedName>
        <fullName evidence="1">Uncharacterized protein</fullName>
    </submittedName>
</protein>
<dbReference type="EMBL" id="JBGOSP010000073">
    <property type="protein sequence ID" value="MFA3843726.1"/>
    <property type="molecule type" value="Genomic_DNA"/>
</dbReference>
<accession>A0ABV4SZ52</accession>
<dbReference type="RefSeq" id="WP_372567519.1">
    <property type="nucleotide sequence ID" value="NZ_JBGOSP010000073.1"/>
</dbReference>
<name>A0ABV4SZ52_9ACTN</name>
<dbReference type="Proteomes" id="UP001571476">
    <property type="component" value="Unassembled WGS sequence"/>
</dbReference>
<proteinExistence type="predicted"/>
<comment type="caution">
    <text evidence="1">The sequence shown here is derived from an EMBL/GenBank/DDBJ whole genome shotgun (WGS) entry which is preliminary data.</text>
</comment>